<keyword evidence="2" id="KW-1185">Reference proteome</keyword>
<dbReference type="EMBL" id="QWDM01000016">
    <property type="protein sequence ID" value="RUT68557.1"/>
    <property type="molecule type" value="Genomic_DNA"/>
</dbReference>
<reference evidence="2" key="1">
    <citation type="journal article" date="2019" name="Syst. Appl. Microbiol.">
        <title>Flavobacterium circumlabens sp. nov. and Flavobacterium cupreum sp. nov., two psychrotrophic species isolated from Antarctic environmental samples.</title>
        <authorList>
            <person name="Kralova S."/>
            <person name="Busse H.-J."/>
            <person name="Svec P."/>
            <person name="Maslanova I."/>
            <person name="Stankova E."/>
            <person name="Bartak M."/>
            <person name="Sedlacek I."/>
        </authorList>
    </citation>
    <scope>NUCLEOTIDE SEQUENCE [LARGE SCALE GENOMIC DNA]</scope>
    <source>
        <strain evidence="2">CCM 8825</strain>
    </source>
</reference>
<evidence type="ECO:0000313" key="1">
    <source>
        <dbReference type="EMBL" id="RUT68557.1"/>
    </source>
</evidence>
<dbReference type="AlphaFoldDB" id="A0A434A2L4"/>
<gene>
    <name evidence="1" type="ORF">D0817_20750</name>
</gene>
<accession>A0A434A2L4</accession>
<dbReference type="Proteomes" id="UP000288102">
    <property type="component" value="Unassembled WGS sequence"/>
</dbReference>
<organism evidence="1 2">
    <name type="scientific">Flavobacterium cupreum</name>
    <dbReference type="NCBI Taxonomy" id="2133766"/>
    <lineage>
        <taxon>Bacteria</taxon>
        <taxon>Pseudomonadati</taxon>
        <taxon>Bacteroidota</taxon>
        <taxon>Flavobacteriia</taxon>
        <taxon>Flavobacteriales</taxon>
        <taxon>Flavobacteriaceae</taxon>
        <taxon>Flavobacterium</taxon>
    </lineage>
</organism>
<comment type="caution">
    <text evidence="1">The sequence shown here is derived from an EMBL/GenBank/DDBJ whole genome shotgun (WGS) entry which is preliminary data.</text>
</comment>
<protein>
    <submittedName>
        <fullName evidence="1">Uncharacterized protein</fullName>
    </submittedName>
</protein>
<proteinExistence type="predicted"/>
<name>A0A434A2L4_9FLAO</name>
<sequence length="74" mass="8805">MTRIKLIDTDFYPRNLQNLRAVNSDNYQDVQKSSATDCRIKKIKMEVNLFNQWQKKNCANSCSPWQKNNQRKPV</sequence>
<evidence type="ECO:0000313" key="2">
    <source>
        <dbReference type="Proteomes" id="UP000288102"/>
    </source>
</evidence>